<dbReference type="RefSeq" id="WP_071544356.1">
    <property type="nucleotide sequence ID" value="NZ_LKAQ01000001.1"/>
</dbReference>
<organism evidence="4 5">
    <name type="scientific">Pseudodesulfovibrio hydrargyri</name>
    <dbReference type="NCBI Taxonomy" id="2125990"/>
    <lineage>
        <taxon>Bacteria</taxon>
        <taxon>Pseudomonadati</taxon>
        <taxon>Thermodesulfobacteriota</taxon>
        <taxon>Desulfovibrionia</taxon>
        <taxon>Desulfovibrionales</taxon>
        <taxon>Desulfovibrionaceae</taxon>
    </lineage>
</organism>
<dbReference type="SUPFAM" id="SSF46689">
    <property type="entry name" value="Homeodomain-like"/>
    <property type="match status" value="2"/>
</dbReference>
<dbReference type="GO" id="GO:0043565">
    <property type="term" value="F:sequence-specific DNA binding"/>
    <property type="evidence" value="ECO:0007669"/>
    <property type="project" value="InterPro"/>
</dbReference>
<dbReference type="GO" id="GO:0003700">
    <property type="term" value="F:DNA-binding transcription factor activity"/>
    <property type="evidence" value="ECO:0007669"/>
    <property type="project" value="InterPro"/>
</dbReference>
<dbReference type="EMBL" id="LKAQ01000001">
    <property type="protein sequence ID" value="OIQ52282.1"/>
    <property type="molecule type" value="Genomic_DNA"/>
</dbReference>
<dbReference type="SMART" id="SM00342">
    <property type="entry name" value="HTH_ARAC"/>
    <property type="match status" value="1"/>
</dbReference>
<feature type="domain" description="HTH araC/xylS-type" evidence="3">
    <location>
        <begin position="200"/>
        <end position="298"/>
    </location>
</feature>
<dbReference type="PANTHER" id="PTHR43436:SF1">
    <property type="entry name" value="TRANSCRIPTIONAL REGULATORY PROTEIN"/>
    <property type="match status" value="1"/>
</dbReference>
<dbReference type="Gene3D" id="1.10.10.60">
    <property type="entry name" value="Homeodomain-like"/>
    <property type="match status" value="2"/>
</dbReference>
<keyword evidence="2" id="KW-0804">Transcription</keyword>
<sequence length="312" mass="34897">MSKETTGDISAARSALAERIYRWTETDSHLESAIPGLMLVRYETPTEPKSAMYEPCICVVAQGAKRVQLGDEEYVYDENHMLITSVGLPVMANVLKASKEAPLLSLVLKIDLGMVAQLMVDSNLPAPNNRRTGRGMAVCEVSEPLLDGFQRLIDLLDTPEDIPILSPLILKEILYRLLMGELGPRLRQIATAESHGQQVARAVDWLKENYAKQLKVEGLARETGMSVSTFHHHFRAMTAMSPLQFQKWLRLHEARRLMLTESQDATTAALQVGYESPSQFSREYKRQFGAPPLRDIKNLHRQGRTEVVSGAA</sequence>
<dbReference type="Pfam" id="PF06719">
    <property type="entry name" value="AraC_N"/>
    <property type="match status" value="1"/>
</dbReference>
<dbReference type="OrthoDB" id="9802263at2"/>
<comment type="caution">
    <text evidence="4">The sequence shown here is derived from an EMBL/GenBank/DDBJ whole genome shotgun (WGS) entry which is preliminary data.</text>
</comment>
<evidence type="ECO:0000256" key="1">
    <source>
        <dbReference type="ARBA" id="ARBA00023015"/>
    </source>
</evidence>
<dbReference type="InterPro" id="IPR018060">
    <property type="entry name" value="HTH_AraC"/>
</dbReference>
<evidence type="ECO:0000256" key="2">
    <source>
        <dbReference type="ARBA" id="ARBA00023163"/>
    </source>
</evidence>
<dbReference type="PROSITE" id="PS01124">
    <property type="entry name" value="HTH_ARAC_FAMILY_2"/>
    <property type="match status" value="1"/>
</dbReference>
<dbReference type="AlphaFoldDB" id="A0A1J5N211"/>
<evidence type="ECO:0000313" key="5">
    <source>
        <dbReference type="Proteomes" id="UP000181901"/>
    </source>
</evidence>
<protein>
    <submittedName>
        <fullName evidence="4">Exoenzyme S synthesis regulatory protein ExsA</fullName>
    </submittedName>
</protein>
<evidence type="ECO:0000259" key="3">
    <source>
        <dbReference type="PROSITE" id="PS01124"/>
    </source>
</evidence>
<dbReference type="InterPro" id="IPR009594">
    <property type="entry name" value="Tscrpt_reg_HTH_AraC_N"/>
</dbReference>
<dbReference type="Pfam" id="PF12833">
    <property type="entry name" value="HTH_18"/>
    <property type="match status" value="1"/>
</dbReference>
<accession>A0A1J5N211</accession>
<dbReference type="InterPro" id="IPR009057">
    <property type="entry name" value="Homeodomain-like_sf"/>
</dbReference>
<dbReference type="PANTHER" id="PTHR43436">
    <property type="entry name" value="ARAC-FAMILY TRANSCRIPTIONAL REGULATOR"/>
    <property type="match status" value="1"/>
</dbReference>
<dbReference type="Proteomes" id="UP000181901">
    <property type="component" value="Unassembled WGS sequence"/>
</dbReference>
<name>A0A1J5N211_9BACT</name>
<proteinExistence type="predicted"/>
<keyword evidence="1" id="KW-0805">Transcription regulation</keyword>
<keyword evidence="5" id="KW-1185">Reference proteome</keyword>
<gene>
    <name evidence="4" type="primary">exsA</name>
    <name evidence="4" type="ORF">BerOc1_00756</name>
</gene>
<evidence type="ECO:0000313" key="4">
    <source>
        <dbReference type="EMBL" id="OIQ52282.1"/>
    </source>
</evidence>
<reference evidence="4 5" key="1">
    <citation type="submission" date="2015-09" db="EMBL/GenBank/DDBJ databases">
        <title>Genome of Desulfovibrio dechloracetivorans BerOc1, a mercury methylating strain isolated from highly hydrocarbons and metals contaminated coastal sediments.</title>
        <authorList>
            <person name="Goni Urriza M."/>
            <person name="Gassie C."/>
            <person name="Bouchez O."/>
            <person name="Klopp C."/>
            <person name="Ranchou-Peyruse A."/>
            <person name="Remy G."/>
        </authorList>
    </citation>
    <scope>NUCLEOTIDE SEQUENCE [LARGE SCALE GENOMIC DNA]</scope>
    <source>
        <strain evidence="4 5">BerOc1</strain>
    </source>
</reference>